<reference evidence="2 3" key="1">
    <citation type="journal article" date="2019" name="Int. J. Syst. Evol. Microbiol.">
        <title>The Global Catalogue of Microorganisms (GCM) 10K type strain sequencing project: providing services to taxonomists for standard genome sequencing and annotation.</title>
        <authorList>
            <consortium name="The Broad Institute Genomics Platform"/>
            <consortium name="The Broad Institute Genome Sequencing Center for Infectious Disease"/>
            <person name="Wu L."/>
            <person name="Ma J."/>
        </authorList>
    </citation>
    <scope>NUCLEOTIDE SEQUENCE [LARGE SCALE GENOMIC DNA]</scope>
    <source>
        <strain evidence="2 3">JCM 16022</strain>
    </source>
</reference>
<keyword evidence="3" id="KW-1185">Reference proteome</keyword>
<dbReference type="RefSeq" id="WP_344156125.1">
    <property type="nucleotide sequence ID" value="NZ_BAAAQR010000014.1"/>
</dbReference>
<name>A0ABN3A4Y2_9ACTN</name>
<comment type="caution">
    <text evidence="2">The sequence shown here is derived from an EMBL/GenBank/DDBJ whole genome shotgun (WGS) entry which is preliminary data.</text>
</comment>
<dbReference type="InterPro" id="IPR003615">
    <property type="entry name" value="HNH_nuc"/>
</dbReference>
<feature type="domain" description="HNH nuclease" evidence="1">
    <location>
        <begin position="361"/>
        <end position="419"/>
    </location>
</feature>
<proteinExistence type="predicted"/>
<dbReference type="EMBL" id="BAAAQR010000014">
    <property type="protein sequence ID" value="GAA2153503.1"/>
    <property type="molecule type" value="Genomic_DNA"/>
</dbReference>
<dbReference type="SMART" id="SM00507">
    <property type="entry name" value="HNHc"/>
    <property type="match status" value="1"/>
</dbReference>
<protein>
    <recommendedName>
        <fullName evidence="1">HNH nuclease domain-containing protein</fullName>
    </recommendedName>
</protein>
<accession>A0ABN3A4Y2</accession>
<gene>
    <name evidence="2" type="ORF">GCM10009844_37980</name>
</gene>
<evidence type="ECO:0000313" key="2">
    <source>
        <dbReference type="EMBL" id="GAA2153503.1"/>
    </source>
</evidence>
<dbReference type="CDD" id="cd00085">
    <property type="entry name" value="HNHc"/>
    <property type="match status" value="1"/>
</dbReference>
<evidence type="ECO:0000313" key="3">
    <source>
        <dbReference type="Proteomes" id="UP001501771"/>
    </source>
</evidence>
<evidence type="ECO:0000259" key="1">
    <source>
        <dbReference type="SMART" id="SM00507"/>
    </source>
</evidence>
<sequence>MLEVDAMGQPVVVEDLDADWLLALLDDAKIAARVAERSKLRLAAQWCVRHPATVDTGVATWAGDSLPGVLNVDESLGGEGTPAVSAFAPEPVAAALGVSTMSGMKLIADALDLQHRLPRIWRLVEDLTVDPWKARHVAQATHPLSREAAGYVDARLAPKLASCGFAAIQTAVAMAIAKYHPELLEQREKTGKKGWHVTLRHPAPGDADGTSYLDVAGDTLDLTAFHDLVCEQAAALKALGDTDELEVRKAKALGAIASQQATLDLTALIGDGDDDPVVEPVETSTPSRRPRTVLYAHASLTDLLHLNSTLEDNTAVGQVEKLGPATLEKLRDWVGRSDVVIRPVLDLNRCPAVDGHDPSEEIREIVILRDGHCVFPWCNVDARATDLDHIDPYFPMDEGGPPGQTNPHNLACLCRRHHRCKTSGRWRYRRRPDGTYEWHGPHGRSYLVTPLGTLELPTN</sequence>
<organism evidence="2 3">
    <name type="scientific">Nocardioides koreensis</name>
    <dbReference type="NCBI Taxonomy" id="433651"/>
    <lineage>
        <taxon>Bacteria</taxon>
        <taxon>Bacillati</taxon>
        <taxon>Actinomycetota</taxon>
        <taxon>Actinomycetes</taxon>
        <taxon>Propionibacteriales</taxon>
        <taxon>Nocardioidaceae</taxon>
        <taxon>Nocardioides</taxon>
    </lineage>
</organism>
<dbReference type="Proteomes" id="UP001501771">
    <property type="component" value="Unassembled WGS sequence"/>
</dbReference>